<dbReference type="InterPro" id="IPR047817">
    <property type="entry name" value="ABC2_TM_bact-type"/>
</dbReference>
<name>M5DCU7_CHOCR</name>
<feature type="transmembrane region" description="Helical" evidence="5">
    <location>
        <begin position="83"/>
        <end position="111"/>
    </location>
</feature>
<dbReference type="AlphaFoldDB" id="M5DCU7"/>
<dbReference type="RefSeq" id="YP_007627358.1">
    <property type="nucleotide sequence ID" value="NC_020795.1"/>
</dbReference>
<feature type="transmembrane region" description="Helical" evidence="5">
    <location>
        <begin position="132"/>
        <end position="159"/>
    </location>
</feature>
<proteinExistence type="predicted"/>
<sequence>MISTFNNLSSSIILELKPKNKIKRKIQFSCIYYEIQALSKRLYIQTRRRPSTIISGIIQPLLWLLLFGGLFQNAPVGLLTSNITYGTFLSAGIITFTSFNGAINAGLPLMFDREFGFLNRLLISPLISRDSLLISSIFFITTITTIQTLFIIVFSLIFYNNTFNTLTIFSILFITCLITLSMASISICCAFILPGHIEFLAFTVIINLPMLFSSTALAPLSFMPYWLQIIASLNILTYSIECIRYLSTADYIYNNPIIMESVWFNINLSQSIYILLIVNILSLILVKNIISYKFE</sequence>
<evidence type="ECO:0000256" key="3">
    <source>
        <dbReference type="ARBA" id="ARBA00022989"/>
    </source>
</evidence>
<organism evidence="7 8">
    <name type="scientific">Chondrus crispus</name>
    <name type="common">Carrageen Irish moss</name>
    <name type="synonym">Polymorpha crispa</name>
    <dbReference type="NCBI Taxonomy" id="2769"/>
    <lineage>
        <taxon>Eukaryota</taxon>
        <taxon>Rhodophyta</taxon>
        <taxon>Florideophyceae</taxon>
        <taxon>Rhodymeniophycidae</taxon>
        <taxon>Gigartinales</taxon>
        <taxon>Gigartinaceae</taxon>
        <taxon>Chondrus</taxon>
    </lineage>
</organism>
<dbReference type="PANTHER" id="PTHR43077:SF10">
    <property type="entry name" value="TRANSPORT PERMEASE PROTEIN"/>
    <property type="match status" value="1"/>
</dbReference>
<geneLocation type="plastid" evidence="7"/>
<dbReference type="Proteomes" id="UP000012073">
    <property type="component" value="Plastid Pltd"/>
</dbReference>
<evidence type="ECO:0000256" key="1">
    <source>
        <dbReference type="ARBA" id="ARBA00004141"/>
    </source>
</evidence>
<dbReference type="GO" id="GO:0140359">
    <property type="term" value="F:ABC-type transporter activity"/>
    <property type="evidence" value="ECO:0007669"/>
    <property type="project" value="InterPro"/>
</dbReference>
<evidence type="ECO:0000256" key="4">
    <source>
        <dbReference type="ARBA" id="ARBA00023136"/>
    </source>
</evidence>
<dbReference type="GO" id="GO:0043190">
    <property type="term" value="C:ATP-binding cassette (ABC) transporter complex"/>
    <property type="evidence" value="ECO:0007669"/>
    <property type="project" value="InterPro"/>
</dbReference>
<keyword evidence="3 5" id="KW-1133">Transmembrane helix</keyword>
<keyword evidence="7" id="KW-0934">Plastid</keyword>
<evidence type="ECO:0000256" key="5">
    <source>
        <dbReference type="SAM" id="Phobius"/>
    </source>
</evidence>
<dbReference type="KEGG" id="ccp:CHC_445"/>
<feature type="transmembrane region" description="Helical" evidence="5">
    <location>
        <begin position="165"/>
        <end position="193"/>
    </location>
</feature>
<dbReference type="InterPro" id="IPR013525">
    <property type="entry name" value="ABC2_TM"/>
</dbReference>
<evidence type="ECO:0000313" key="7">
    <source>
        <dbReference type="EMBL" id="CCP38105.1"/>
    </source>
</evidence>
<dbReference type="InterPro" id="IPR051328">
    <property type="entry name" value="T7SS_ABC-Transporter"/>
</dbReference>
<evidence type="ECO:0000313" key="8">
    <source>
        <dbReference type="Proteomes" id="UP000012073"/>
    </source>
</evidence>
<evidence type="ECO:0000259" key="6">
    <source>
        <dbReference type="PROSITE" id="PS51012"/>
    </source>
</evidence>
<protein>
    <submittedName>
        <fullName evidence="7">ABC-2 type transporter</fullName>
    </submittedName>
</protein>
<dbReference type="InterPro" id="IPR000412">
    <property type="entry name" value="ABC_2_transport"/>
</dbReference>
<keyword evidence="8" id="KW-1185">Reference proteome</keyword>
<feature type="transmembrane region" description="Helical" evidence="5">
    <location>
        <begin position="272"/>
        <end position="290"/>
    </location>
</feature>
<feature type="transmembrane region" description="Helical" evidence="5">
    <location>
        <begin position="51"/>
        <end position="71"/>
    </location>
</feature>
<gene>
    <name evidence="7" type="primary">ycf38</name>
    <name evidence="7" type="ORF">CHC_445</name>
</gene>
<accession>M5DCU7</accession>
<feature type="transmembrane region" description="Helical" evidence="5">
    <location>
        <begin position="200"/>
        <end position="227"/>
    </location>
</feature>
<keyword evidence="2 5" id="KW-0812">Transmembrane</keyword>
<dbReference type="EMBL" id="HF562234">
    <property type="protein sequence ID" value="CCP38105.1"/>
    <property type="molecule type" value="Genomic_DNA"/>
</dbReference>
<feature type="domain" description="ABC transmembrane type-2" evidence="6">
    <location>
        <begin position="51"/>
        <end position="293"/>
    </location>
</feature>
<keyword evidence="4 5" id="KW-0472">Membrane</keyword>
<dbReference type="PIRSF" id="PIRSF006648">
    <property type="entry name" value="DrrB"/>
    <property type="match status" value="1"/>
</dbReference>
<reference evidence="7 8" key="1">
    <citation type="journal article" date="2013" name="PLoS ONE">
        <title>Evolution of red algal plastid genomes: ancient architectures, introns, horizontal gene transfer, and taxonomic utility of plastid markers.</title>
        <authorList>
            <person name="Janouskovec J."/>
            <person name="Liu S.-L."/>
            <person name="Martone P.T."/>
            <person name="Carre W."/>
            <person name="Leblanc C."/>
            <person name="Collen J."/>
            <person name="Keeling P.J."/>
        </authorList>
    </citation>
    <scope>NUCLEOTIDE SEQUENCE [LARGE SCALE GENOMIC DNA]</scope>
    <source>
        <strain evidence="8">cv. Stackhouse</strain>
    </source>
</reference>
<comment type="subcellular location">
    <subcellularLocation>
        <location evidence="1">Membrane</location>
        <topology evidence="1">Multi-pass membrane protein</topology>
    </subcellularLocation>
</comment>
<dbReference type="Pfam" id="PF01061">
    <property type="entry name" value="ABC2_membrane"/>
    <property type="match status" value="1"/>
</dbReference>
<evidence type="ECO:0000256" key="2">
    <source>
        <dbReference type="ARBA" id="ARBA00022692"/>
    </source>
</evidence>
<dbReference type="PROSITE" id="PS51012">
    <property type="entry name" value="ABC_TM2"/>
    <property type="match status" value="1"/>
</dbReference>
<dbReference type="OrthoDB" id="5426at2759"/>
<dbReference type="PANTHER" id="PTHR43077">
    <property type="entry name" value="TRANSPORT PERMEASE YVFS-RELATED"/>
    <property type="match status" value="1"/>
</dbReference>
<dbReference type="GeneID" id="14971091"/>
<dbReference type="Gramene" id="CCP38105">
    <property type="protein sequence ID" value="CCP38105"/>
    <property type="gene ID" value="CHC_445"/>
</dbReference>